<evidence type="ECO:0000256" key="5">
    <source>
        <dbReference type="SAM" id="Phobius"/>
    </source>
</evidence>
<keyword evidence="2 5" id="KW-0812">Transmembrane</keyword>
<evidence type="ECO:0000259" key="7">
    <source>
        <dbReference type="Pfam" id="PF08044"/>
    </source>
</evidence>
<protein>
    <submittedName>
        <fullName evidence="8">Membrane protein</fullName>
    </submittedName>
</protein>
<keyword evidence="3 5" id="KW-1133">Transmembrane helix</keyword>
<dbReference type="Pfam" id="PF05154">
    <property type="entry name" value="TM2"/>
    <property type="match status" value="1"/>
</dbReference>
<dbReference type="AlphaFoldDB" id="A0A9W6VBV9"/>
<dbReference type="GO" id="GO:0016020">
    <property type="term" value="C:membrane"/>
    <property type="evidence" value="ECO:0007669"/>
    <property type="project" value="UniProtKB-SubCell"/>
</dbReference>
<keyword evidence="4 5" id="KW-0472">Membrane</keyword>
<feature type="domain" description="TM2" evidence="6">
    <location>
        <begin position="108"/>
        <end position="155"/>
    </location>
</feature>
<reference evidence="8" key="1">
    <citation type="submission" date="2023-02" db="EMBL/GenBank/DDBJ databases">
        <title>Actinokineospora globicatena NBRC 15670.</title>
        <authorList>
            <person name="Ichikawa N."/>
            <person name="Sato H."/>
            <person name="Tonouchi N."/>
        </authorList>
    </citation>
    <scope>NUCLEOTIDE SEQUENCE</scope>
    <source>
        <strain evidence="8">NBRC 15670</strain>
    </source>
</reference>
<feature type="domain" description="DUF1707" evidence="7">
    <location>
        <begin position="13"/>
        <end position="65"/>
    </location>
</feature>
<dbReference type="EMBL" id="BSSD01000006">
    <property type="protein sequence ID" value="GLW93576.1"/>
    <property type="molecule type" value="Genomic_DNA"/>
</dbReference>
<evidence type="ECO:0000256" key="1">
    <source>
        <dbReference type="ARBA" id="ARBA00004141"/>
    </source>
</evidence>
<proteinExistence type="predicted"/>
<sequence length="172" mass="18695">MFGVTVPDGPDAVRVGTTEREDSMRALGEHFAQGRLPIAEYEQRVGAAAEAVTRADLRALFTDLPAPHPPFLVPPTWAAPTPPPALPYYPPPNPMYGRVSPYDEVMSDRSKTVAGLLQILLPFGAGRFYTGHYAIAILQLLTCGGLWIWCIVDGIILLANGGRDGEGRRLRD</sequence>
<keyword evidence="9" id="KW-1185">Reference proteome</keyword>
<comment type="subcellular location">
    <subcellularLocation>
        <location evidence="1">Membrane</location>
        <topology evidence="1">Multi-pass membrane protein</topology>
    </subcellularLocation>
</comment>
<organism evidence="8 9">
    <name type="scientific">Actinokineospora globicatena</name>
    <dbReference type="NCBI Taxonomy" id="103729"/>
    <lineage>
        <taxon>Bacteria</taxon>
        <taxon>Bacillati</taxon>
        <taxon>Actinomycetota</taxon>
        <taxon>Actinomycetes</taxon>
        <taxon>Pseudonocardiales</taxon>
        <taxon>Pseudonocardiaceae</taxon>
        <taxon>Actinokineospora</taxon>
    </lineage>
</organism>
<feature type="transmembrane region" description="Helical" evidence="5">
    <location>
        <begin position="136"/>
        <end position="159"/>
    </location>
</feature>
<evidence type="ECO:0000256" key="3">
    <source>
        <dbReference type="ARBA" id="ARBA00022989"/>
    </source>
</evidence>
<evidence type="ECO:0000256" key="2">
    <source>
        <dbReference type="ARBA" id="ARBA00022692"/>
    </source>
</evidence>
<evidence type="ECO:0000256" key="4">
    <source>
        <dbReference type="ARBA" id="ARBA00023136"/>
    </source>
</evidence>
<dbReference type="Proteomes" id="UP001165042">
    <property type="component" value="Unassembled WGS sequence"/>
</dbReference>
<dbReference type="InterPro" id="IPR007829">
    <property type="entry name" value="TM2"/>
</dbReference>
<dbReference type="InterPro" id="IPR012551">
    <property type="entry name" value="DUF1707_SHOCT-like"/>
</dbReference>
<comment type="caution">
    <text evidence="8">The sequence shown here is derived from an EMBL/GenBank/DDBJ whole genome shotgun (WGS) entry which is preliminary data.</text>
</comment>
<name>A0A9W6VBV9_9PSEU</name>
<evidence type="ECO:0000313" key="8">
    <source>
        <dbReference type="EMBL" id="GLW93576.1"/>
    </source>
</evidence>
<evidence type="ECO:0000259" key="6">
    <source>
        <dbReference type="Pfam" id="PF05154"/>
    </source>
</evidence>
<evidence type="ECO:0000313" key="9">
    <source>
        <dbReference type="Proteomes" id="UP001165042"/>
    </source>
</evidence>
<dbReference type="Pfam" id="PF08044">
    <property type="entry name" value="DUF1707"/>
    <property type="match status" value="1"/>
</dbReference>
<gene>
    <name evidence="8" type="ORF">Aglo03_43920</name>
</gene>
<accession>A0A9W6VBV9</accession>